<evidence type="ECO:0000313" key="1">
    <source>
        <dbReference type="EMBL" id="MBB3110160.1"/>
    </source>
</evidence>
<evidence type="ECO:0000313" key="2">
    <source>
        <dbReference type="Proteomes" id="UP000570361"/>
    </source>
</evidence>
<gene>
    <name evidence="1" type="ORF">FHS18_002227</name>
</gene>
<keyword evidence="2" id="KW-1185">Reference proteome</keyword>
<dbReference type="AlphaFoldDB" id="A0A7W5AWM6"/>
<accession>A0A7W5AWM6</accession>
<dbReference type="EMBL" id="JACHXK010000004">
    <property type="protein sequence ID" value="MBB3110160.1"/>
    <property type="molecule type" value="Genomic_DNA"/>
</dbReference>
<name>A0A7W5AWM6_9BACL</name>
<proteinExistence type="predicted"/>
<organism evidence="1 2">
    <name type="scientific">Paenibacillus phyllosphaerae</name>
    <dbReference type="NCBI Taxonomy" id="274593"/>
    <lineage>
        <taxon>Bacteria</taxon>
        <taxon>Bacillati</taxon>
        <taxon>Bacillota</taxon>
        <taxon>Bacilli</taxon>
        <taxon>Bacillales</taxon>
        <taxon>Paenibacillaceae</taxon>
        <taxon>Paenibacillus</taxon>
    </lineage>
</organism>
<dbReference type="Gene3D" id="2.120.10.30">
    <property type="entry name" value="TolB, C-terminal domain"/>
    <property type="match status" value="2"/>
</dbReference>
<dbReference type="Proteomes" id="UP000570361">
    <property type="component" value="Unassembled WGS sequence"/>
</dbReference>
<dbReference type="InterPro" id="IPR011042">
    <property type="entry name" value="6-blade_b-propeller_TolB-like"/>
</dbReference>
<protein>
    <submittedName>
        <fullName evidence="1">Tol biopolymer transport system component</fullName>
    </submittedName>
</protein>
<comment type="caution">
    <text evidence="1">The sequence shown here is derived from an EMBL/GenBank/DDBJ whole genome shotgun (WGS) entry which is preliminary data.</text>
</comment>
<sequence length="415" mass="45444">MTAAVQPVYSVHAAPGHRPVQAKVAFFRDGNVWVAMKGKEVQVSASGYATDAAWSADGKLLAYTELAGDQSQAHMLEDSESEAYHRIEIYDPDAGKTIHTIDSSDAPQWSPKGHRLAYKSGSVLNLTDWEHTANVAIGVDHYSWLPDGSGFMLTHSGELTPEGWTGARLYTKKLPMDWASSNYAANVKSFYPLPNELPYEGSNMIAVYASRLAYSPSGRWLSMVVSPTASWSMDSNLVCAIDADGERLQVLGELILDVGQPKWAPGKDTLAYIAGGGRLVFGFKNKALKRKSFPVFRPLTPPHYADLEFDWMDDRTIYASRVRETAWSNDPDKHPLPVLYAVDTDSGQQTQVTEPPAGSGDYAPIAIRGSNQLLWVRMGRENKQASIWVANADGSGAQEWLKNANSPVVYQGNSG</sequence>
<dbReference type="RefSeq" id="WP_183599928.1">
    <property type="nucleotide sequence ID" value="NZ_JACHXK010000004.1"/>
</dbReference>
<reference evidence="1 2" key="1">
    <citation type="submission" date="2020-08" db="EMBL/GenBank/DDBJ databases">
        <title>Genomic Encyclopedia of Type Strains, Phase III (KMG-III): the genomes of soil and plant-associated and newly described type strains.</title>
        <authorList>
            <person name="Whitman W."/>
        </authorList>
    </citation>
    <scope>NUCLEOTIDE SEQUENCE [LARGE SCALE GENOMIC DNA]</scope>
    <source>
        <strain evidence="1 2">CECT 5862</strain>
    </source>
</reference>
<dbReference type="SUPFAM" id="SSF82171">
    <property type="entry name" value="DPP6 N-terminal domain-like"/>
    <property type="match status" value="1"/>
</dbReference>